<dbReference type="EMBL" id="LR134149">
    <property type="protein sequence ID" value="VEA42732.1"/>
    <property type="molecule type" value="Genomic_DNA"/>
</dbReference>
<evidence type="ECO:0000313" key="1">
    <source>
        <dbReference type="EMBL" id="VEA42732.1"/>
    </source>
</evidence>
<accession>A0A447PUF0</accession>
<proteinExistence type="predicted"/>
<protein>
    <submittedName>
        <fullName evidence="1">Uncharacterized protein</fullName>
    </submittedName>
</protein>
<dbReference type="AlphaFoldDB" id="A0A447PUF0"/>
<reference evidence="1 2" key="1">
    <citation type="submission" date="2018-12" db="EMBL/GenBank/DDBJ databases">
        <authorList>
            <consortium name="Pathogen Informatics"/>
        </authorList>
    </citation>
    <scope>NUCLEOTIDE SEQUENCE [LARGE SCALE GENOMIC DNA]</scope>
    <source>
        <strain evidence="1 2">NCTC8272</strain>
    </source>
</reference>
<dbReference type="Proteomes" id="UP000277214">
    <property type="component" value="Chromosome 1"/>
</dbReference>
<sequence>MTYVRGLATKCLPDRIDVTRLKIFCEEDHKNSTKHQNKNVKYLT</sequence>
<name>A0A447PUF0_SALET</name>
<evidence type="ECO:0000313" key="2">
    <source>
        <dbReference type="Proteomes" id="UP000277214"/>
    </source>
</evidence>
<organism evidence="1 2">
    <name type="scientific">Salmonella enterica I</name>
    <dbReference type="NCBI Taxonomy" id="59201"/>
    <lineage>
        <taxon>Bacteria</taxon>
        <taxon>Pseudomonadati</taxon>
        <taxon>Pseudomonadota</taxon>
        <taxon>Gammaproteobacteria</taxon>
        <taxon>Enterobacterales</taxon>
        <taxon>Enterobacteriaceae</taxon>
        <taxon>Salmonella</taxon>
    </lineage>
</organism>
<gene>
    <name evidence="1" type="ORF">NCTC8272_04579</name>
</gene>